<dbReference type="Pfam" id="PF06271">
    <property type="entry name" value="RDD"/>
    <property type="match status" value="1"/>
</dbReference>
<accession>A0ABU1Y1G1</accession>
<comment type="caution">
    <text evidence="10">The sequence shown here is derived from an EMBL/GenBank/DDBJ whole genome shotgun (WGS) entry which is preliminary data.</text>
</comment>
<dbReference type="InterPro" id="IPR051791">
    <property type="entry name" value="Pra-immunoreactive"/>
</dbReference>
<reference evidence="10 11" key="1">
    <citation type="submission" date="2023-07" db="EMBL/GenBank/DDBJ databases">
        <title>Sorghum-associated microbial communities from plants grown in Nebraska, USA.</title>
        <authorList>
            <person name="Schachtman D."/>
        </authorList>
    </citation>
    <scope>NUCLEOTIDE SEQUENCE [LARGE SCALE GENOMIC DNA]</scope>
    <source>
        <strain evidence="10 11">4099</strain>
    </source>
</reference>
<feature type="transmembrane region" description="Helical" evidence="7">
    <location>
        <begin position="158"/>
        <end position="179"/>
    </location>
</feature>
<feature type="compositionally biased region" description="Low complexity" evidence="6">
    <location>
        <begin position="107"/>
        <end position="121"/>
    </location>
</feature>
<evidence type="ECO:0000256" key="6">
    <source>
        <dbReference type="SAM" id="MobiDB-lite"/>
    </source>
</evidence>
<evidence type="ECO:0000256" key="4">
    <source>
        <dbReference type="ARBA" id="ARBA00022989"/>
    </source>
</evidence>
<evidence type="ECO:0000256" key="5">
    <source>
        <dbReference type="ARBA" id="ARBA00023136"/>
    </source>
</evidence>
<protein>
    <submittedName>
        <fullName evidence="10">RDD family membrane protein YckC</fullName>
    </submittedName>
</protein>
<feature type="domain" description="GYF" evidence="9">
    <location>
        <begin position="4"/>
        <end position="52"/>
    </location>
</feature>
<dbReference type="SUPFAM" id="SSF55277">
    <property type="entry name" value="GYF domain"/>
    <property type="match status" value="1"/>
</dbReference>
<evidence type="ECO:0000259" key="9">
    <source>
        <dbReference type="Pfam" id="PF14237"/>
    </source>
</evidence>
<dbReference type="PANTHER" id="PTHR36115">
    <property type="entry name" value="PROLINE-RICH ANTIGEN HOMOLOG-RELATED"/>
    <property type="match status" value="1"/>
</dbReference>
<evidence type="ECO:0000256" key="3">
    <source>
        <dbReference type="ARBA" id="ARBA00022692"/>
    </source>
</evidence>
<keyword evidence="11" id="KW-1185">Reference proteome</keyword>
<dbReference type="InterPro" id="IPR025640">
    <property type="entry name" value="GYF_2"/>
</dbReference>
<dbReference type="EMBL" id="JAVDWO010000014">
    <property type="protein sequence ID" value="MDR7194285.1"/>
    <property type="molecule type" value="Genomic_DNA"/>
</dbReference>
<feature type="transmembrane region" description="Helical" evidence="7">
    <location>
        <begin position="252"/>
        <end position="271"/>
    </location>
</feature>
<feature type="transmembrane region" description="Helical" evidence="7">
    <location>
        <begin position="191"/>
        <end position="215"/>
    </location>
</feature>
<evidence type="ECO:0000259" key="8">
    <source>
        <dbReference type="Pfam" id="PF06271"/>
    </source>
</evidence>
<comment type="subcellular location">
    <subcellularLocation>
        <location evidence="1">Cell membrane</location>
        <topology evidence="1">Multi-pass membrane protein</topology>
    </subcellularLocation>
</comment>
<evidence type="ECO:0000256" key="7">
    <source>
        <dbReference type="SAM" id="Phobius"/>
    </source>
</evidence>
<gene>
    <name evidence="10" type="ORF">J2W68_003030</name>
</gene>
<evidence type="ECO:0000313" key="10">
    <source>
        <dbReference type="EMBL" id="MDR7194285.1"/>
    </source>
</evidence>
<dbReference type="RefSeq" id="WP_310237333.1">
    <property type="nucleotide sequence ID" value="NZ_JAVDWO010000014.1"/>
</dbReference>
<feature type="region of interest" description="Disordered" evidence="6">
    <location>
        <begin position="62"/>
        <end position="123"/>
    </location>
</feature>
<dbReference type="Pfam" id="PF14237">
    <property type="entry name" value="GYF_2"/>
    <property type="match status" value="1"/>
</dbReference>
<dbReference type="InterPro" id="IPR035445">
    <property type="entry name" value="GYF-like_dom_sf"/>
</dbReference>
<evidence type="ECO:0000256" key="2">
    <source>
        <dbReference type="ARBA" id="ARBA00022475"/>
    </source>
</evidence>
<dbReference type="Proteomes" id="UP001256588">
    <property type="component" value="Unassembled WGS sequence"/>
</dbReference>
<keyword evidence="2" id="KW-1003">Cell membrane</keyword>
<sequence length="335" mass="35368">MTEWYYADTANSRQGPITTPALLQLRQQGMLDDATLLWREGLDGWTPLRELAHELSGIVPVPADPPAMPATTSNGGTAEPVQPQPGAGETPAQPADTAWQPAGNDQVPSTPATPASATASPYTPPVAPVARTATVVHGGDVVDAGFLKRVAALFIDSLLVTAVYYAIIIAAVLLFGLGGTLTRMGSGTPDFGAGAVALMVALYFSWPVISGVYYVTMESSARQATLGKMAVGIKVTGLDGARMTRGRALGRWASHLVNYLTLYIGYLVALFTQRKQGLHDMVASTYVVDQWAYTDHPERQQRSLGTVATVILVIWAGLLLLGIGFVMLAGLAAAF</sequence>
<dbReference type="InterPro" id="IPR010432">
    <property type="entry name" value="RDD"/>
</dbReference>
<feature type="domain" description="RDD" evidence="8">
    <location>
        <begin position="144"/>
        <end position="283"/>
    </location>
</feature>
<keyword evidence="5 7" id="KW-0472">Membrane</keyword>
<keyword evidence="3 7" id="KW-0812">Transmembrane</keyword>
<proteinExistence type="predicted"/>
<feature type="transmembrane region" description="Helical" evidence="7">
    <location>
        <begin position="307"/>
        <end position="334"/>
    </location>
</feature>
<keyword evidence="4 7" id="KW-1133">Transmembrane helix</keyword>
<evidence type="ECO:0000256" key="1">
    <source>
        <dbReference type="ARBA" id="ARBA00004651"/>
    </source>
</evidence>
<organism evidence="10 11">
    <name type="scientific">Luteimonas terrae</name>
    <dbReference type="NCBI Taxonomy" id="1530191"/>
    <lineage>
        <taxon>Bacteria</taxon>
        <taxon>Pseudomonadati</taxon>
        <taxon>Pseudomonadota</taxon>
        <taxon>Gammaproteobacteria</taxon>
        <taxon>Lysobacterales</taxon>
        <taxon>Lysobacteraceae</taxon>
        <taxon>Luteimonas</taxon>
    </lineage>
</organism>
<evidence type="ECO:0000313" key="11">
    <source>
        <dbReference type="Proteomes" id="UP001256588"/>
    </source>
</evidence>
<name>A0ABU1Y1G1_9GAMM</name>